<dbReference type="OrthoDB" id="766141at2"/>
<dbReference type="InterPro" id="IPR010432">
    <property type="entry name" value="RDD"/>
</dbReference>
<dbReference type="AlphaFoldDB" id="A0A3P3VXK2"/>
<dbReference type="InterPro" id="IPR031493">
    <property type="entry name" value="Zinc_ribbon_15"/>
</dbReference>
<comment type="caution">
    <text evidence="8">The sequence shown here is derived from an EMBL/GenBank/DDBJ whole genome shotgun (WGS) entry which is preliminary data.</text>
</comment>
<keyword evidence="3 5" id="KW-1133">Transmembrane helix</keyword>
<dbReference type="Pfam" id="PF06271">
    <property type="entry name" value="RDD"/>
    <property type="match status" value="1"/>
</dbReference>
<evidence type="ECO:0000256" key="1">
    <source>
        <dbReference type="ARBA" id="ARBA00004141"/>
    </source>
</evidence>
<feature type="transmembrane region" description="Helical" evidence="5">
    <location>
        <begin position="97"/>
        <end position="117"/>
    </location>
</feature>
<gene>
    <name evidence="8" type="ORF">EG240_15010</name>
</gene>
<accession>A0A3P3VXK2</accession>
<reference evidence="8 9" key="1">
    <citation type="submission" date="2018-11" db="EMBL/GenBank/DDBJ databases">
        <title>Flavobacterium sp. nov., YIM 102701-2 draft genome.</title>
        <authorList>
            <person name="Li G."/>
            <person name="Jiang Y."/>
        </authorList>
    </citation>
    <scope>NUCLEOTIDE SEQUENCE [LARGE SCALE GENOMIC DNA]</scope>
    <source>
        <strain evidence="8 9">YIM 102701-2</strain>
    </source>
</reference>
<keyword evidence="2 5" id="KW-0812">Transmembrane</keyword>
<comment type="subcellular location">
    <subcellularLocation>
        <location evidence="1">Membrane</location>
        <topology evidence="1">Multi-pass membrane protein</topology>
    </subcellularLocation>
</comment>
<evidence type="ECO:0000259" key="6">
    <source>
        <dbReference type="Pfam" id="PF06271"/>
    </source>
</evidence>
<dbReference type="EMBL" id="RQVQ01000053">
    <property type="protein sequence ID" value="RRJ87420.1"/>
    <property type="molecule type" value="Genomic_DNA"/>
</dbReference>
<evidence type="ECO:0000256" key="4">
    <source>
        <dbReference type="ARBA" id="ARBA00023136"/>
    </source>
</evidence>
<sequence>MLIIFGTKNVRKTIKRGNFNCPRCNTQRIINLNQNKNYFSLFSIPVIPLRNNGDTLCCNVCKTEYIPNSILDETQYIASTRDIDGKDFAIVAPGKRLLDLILNLTFLILLNFPLAYLADYLPPYFNNKFAWVFLSFWCIYFFIMKLLFKGTIGKKIVGIETISASEGKKISVFKYFIRSIVKVIPFINVVLLFNDKKKACNDFIANTIVKEN</sequence>
<dbReference type="GO" id="GO:0016020">
    <property type="term" value="C:membrane"/>
    <property type="evidence" value="ECO:0007669"/>
    <property type="project" value="UniProtKB-SubCell"/>
</dbReference>
<proteinExistence type="predicted"/>
<evidence type="ECO:0000259" key="7">
    <source>
        <dbReference type="Pfam" id="PF17032"/>
    </source>
</evidence>
<evidence type="ECO:0000313" key="8">
    <source>
        <dbReference type="EMBL" id="RRJ87420.1"/>
    </source>
</evidence>
<organism evidence="8 9">
    <name type="scientific">Paenimyroides tangerinum</name>
    <dbReference type="NCBI Taxonomy" id="2488728"/>
    <lineage>
        <taxon>Bacteria</taxon>
        <taxon>Pseudomonadati</taxon>
        <taxon>Bacteroidota</taxon>
        <taxon>Flavobacteriia</taxon>
        <taxon>Flavobacteriales</taxon>
        <taxon>Flavobacteriaceae</taxon>
        <taxon>Paenimyroides</taxon>
    </lineage>
</organism>
<dbReference type="Pfam" id="PF17032">
    <property type="entry name" value="Zn_ribbon_15"/>
    <property type="match status" value="1"/>
</dbReference>
<evidence type="ECO:0000256" key="2">
    <source>
        <dbReference type="ARBA" id="ARBA00022692"/>
    </source>
</evidence>
<feature type="transmembrane region" description="Helical" evidence="5">
    <location>
        <begin position="129"/>
        <end position="148"/>
    </location>
</feature>
<feature type="domain" description="RDD" evidence="6">
    <location>
        <begin position="94"/>
        <end position="205"/>
    </location>
</feature>
<feature type="domain" description="Zinc-ribbon 15" evidence="7">
    <location>
        <begin position="20"/>
        <end position="65"/>
    </location>
</feature>
<dbReference type="Proteomes" id="UP000275719">
    <property type="component" value="Unassembled WGS sequence"/>
</dbReference>
<protein>
    <submittedName>
        <fullName evidence="8">Zinc-ribbon domain-containing protein</fullName>
    </submittedName>
</protein>
<dbReference type="RefSeq" id="WP_125020171.1">
    <property type="nucleotide sequence ID" value="NZ_RQVQ01000053.1"/>
</dbReference>
<evidence type="ECO:0000256" key="5">
    <source>
        <dbReference type="SAM" id="Phobius"/>
    </source>
</evidence>
<keyword evidence="4 5" id="KW-0472">Membrane</keyword>
<evidence type="ECO:0000256" key="3">
    <source>
        <dbReference type="ARBA" id="ARBA00022989"/>
    </source>
</evidence>
<name>A0A3P3VXK2_9FLAO</name>
<keyword evidence="9" id="KW-1185">Reference proteome</keyword>
<evidence type="ECO:0000313" key="9">
    <source>
        <dbReference type="Proteomes" id="UP000275719"/>
    </source>
</evidence>